<proteinExistence type="predicted"/>
<dbReference type="EMBL" id="FN657571">
    <property type="protein sequence ID" value="CBY42844.1"/>
    <property type="molecule type" value="Genomic_DNA"/>
</dbReference>
<name>E4Z566_OIKDI</name>
<dbReference type="AlphaFoldDB" id="E4Z566"/>
<evidence type="ECO:0000313" key="1">
    <source>
        <dbReference type="EMBL" id="CBY42844.1"/>
    </source>
</evidence>
<sequence>LRGVKPSQFSQTSGSFKLNSDLSDLKINLKDEGDPDLYGHIDQIRPGQIQELKTVRKTIKDVDGKPVKYSTKVSVKCNKVAVFF</sequence>
<protein>
    <submittedName>
        <fullName evidence="1">Uncharacterized protein</fullName>
    </submittedName>
</protein>
<accession>E4Z566</accession>
<reference evidence="1" key="1">
    <citation type="journal article" date="2010" name="Science">
        <title>Plasticity of animal genome architecture unmasked by rapid evolution of a pelagic tunicate.</title>
        <authorList>
            <person name="Denoeud F."/>
            <person name="Henriet S."/>
            <person name="Mungpakdee S."/>
            <person name="Aury J.M."/>
            <person name="Da Silva C."/>
            <person name="Brinkmann H."/>
            <person name="Mikhaleva J."/>
            <person name="Olsen L.C."/>
            <person name="Jubin C."/>
            <person name="Canestro C."/>
            <person name="Bouquet J.M."/>
            <person name="Danks G."/>
            <person name="Poulain J."/>
            <person name="Campsteijn C."/>
            <person name="Adamski M."/>
            <person name="Cross I."/>
            <person name="Yadetie F."/>
            <person name="Muffato M."/>
            <person name="Louis A."/>
            <person name="Butcher S."/>
            <person name="Tsagkogeorga G."/>
            <person name="Konrad A."/>
            <person name="Singh S."/>
            <person name="Jensen M.F."/>
            <person name="Cong E.H."/>
            <person name="Eikeseth-Otteraa H."/>
            <person name="Noel B."/>
            <person name="Anthouard V."/>
            <person name="Porcel B.M."/>
            <person name="Kachouri-Lafond R."/>
            <person name="Nishino A."/>
            <person name="Ugolini M."/>
            <person name="Chourrout P."/>
            <person name="Nishida H."/>
            <person name="Aasland R."/>
            <person name="Huzurbazar S."/>
            <person name="Westhof E."/>
            <person name="Delsuc F."/>
            <person name="Lehrach H."/>
            <person name="Reinhardt R."/>
            <person name="Weissenbach J."/>
            <person name="Roy S.W."/>
            <person name="Artiguenave F."/>
            <person name="Postlethwait J.H."/>
            <person name="Manak J.R."/>
            <person name="Thompson E.M."/>
            <person name="Jaillon O."/>
            <person name="Du Pasquier L."/>
            <person name="Boudinot P."/>
            <person name="Liberles D.A."/>
            <person name="Volff J.N."/>
            <person name="Philippe H."/>
            <person name="Lenhard B."/>
            <person name="Roest Crollius H."/>
            <person name="Wincker P."/>
            <person name="Chourrout D."/>
        </authorList>
    </citation>
    <scope>NUCLEOTIDE SEQUENCE [LARGE SCALE GENOMIC DNA]</scope>
</reference>
<organism evidence="1">
    <name type="scientific">Oikopleura dioica</name>
    <name type="common">Tunicate</name>
    <dbReference type="NCBI Taxonomy" id="34765"/>
    <lineage>
        <taxon>Eukaryota</taxon>
        <taxon>Metazoa</taxon>
        <taxon>Chordata</taxon>
        <taxon>Tunicata</taxon>
        <taxon>Appendicularia</taxon>
        <taxon>Copelata</taxon>
        <taxon>Oikopleuridae</taxon>
        <taxon>Oikopleura</taxon>
    </lineage>
</organism>
<gene>
    <name evidence="1" type="ORF">GSOID_T00026578001</name>
</gene>
<dbReference type="Proteomes" id="UP000011014">
    <property type="component" value="Unassembled WGS sequence"/>
</dbReference>
<feature type="non-terminal residue" evidence="1">
    <location>
        <position position="1"/>
    </location>
</feature>